<keyword evidence="16" id="KW-1185">Reference proteome</keyword>
<dbReference type="Gene3D" id="3.20.20.210">
    <property type="match status" value="2"/>
</dbReference>
<feature type="domain" description="Cobalamin-independent methionine synthase MetE C-terminal/archaeal" evidence="13">
    <location>
        <begin position="484"/>
        <end position="807"/>
    </location>
</feature>
<dbReference type="PANTHER" id="PTHR30519">
    <property type="entry name" value="5-METHYLTETRAHYDROPTEROYLTRIGLUTAMATE--HOMOCYSTEINE METHYLTRANSFERASE"/>
    <property type="match status" value="1"/>
</dbReference>
<dbReference type="AlphaFoldDB" id="A0AAV9MG01"/>
<name>A0AAV9MG01_9SOLN</name>
<dbReference type="FunFam" id="3.20.20.210:FF:000018">
    <property type="entry name" value="5-methyltetrahydropteroyltriglutamate--homocysteine methyltransferase 2"/>
    <property type="match status" value="1"/>
</dbReference>
<dbReference type="SUPFAM" id="SSF51726">
    <property type="entry name" value="UROD/MetE-like"/>
    <property type="match status" value="2"/>
</dbReference>
<keyword evidence="8" id="KW-0808">Transferase</keyword>
<dbReference type="NCBIfam" id="TIGR01371">
    <property type="entry name" value="met_syn_B12ind"/>
    <property type="match status" value="1"/>
</dbReference>
<feature type="domain" description="Cobalamin-independent methionine synthase MetE N-terminal" evidence="14">
    <location>
        <begin position="55"/>
        <end position="368"/>
    </location>
</feature>
<evidence type="ECO:0000256" key="1">
    <source>
        <dbReference type="ARBA" id="ARBA00001947"/>
    </source>
</evidence>
<evidence type="ECO:0000259" key="13">
    <source>
        <dbReference type="Pfam" id="PF01717"/>
    </source>
</evidence>
<keyword evidence="7" id="KW-0028">Amino-acid biosynthesis</keyword>
<comment type="cofactor">
    <cofactor evidence="1">
        <name>Zn(2+)</name>
        <dbReference type="ChEBI" id="CHEBI:29105"/>
    </cofactor>
</comment>
<evidence type="ECO:0000256" key="3">
    <source>
        <dbReference type="ARBA" id="ARBA00004681"/>
    </source>
</evidence>
<comment type="catalytic activity">
    <reaction evidence="12">
        <text>5-methyltetrahydropteroyltri-L-glutamate + L-homocysteine = tetrahydropteroyltri-L-glutamate + L-methionine</text>
        <dbReference type="Rhea" id="RHEA:21196"/>
        <dbReference type="ChEBI" id="CHEBI:57844"/>
        <dbReference type="ChEBI" id="CHEBI:58140"/>
        <dbReference type="ChEBI" id="CHEBI:58199"/>
        <dbReference type="ChEBI" id="CHEBI:58207"/>
        <dbReference type="EC" id="2.1.1.14"/>
    </reaction>
</comment>
<dbReference type="NCBIfam" id="NF003556">
    <property type="entry name" value="PRK05222.1"/>
    <property type="match status" value="1"/>
</dbReference>
<keyword evidence="10" id="KW-0862">Zinc</keyword>
<protein>
    <recommendedName>
        <fullName evidence="5">5-methyltetrahydropteroyltriglutamate--homocysteine S-methyltransferase</fullName>
        <ecNumber evidence="5">2.1.1.14</ecNumber>
    </recommendedName>
</protein>
<evidence type="ECO:0000256" key="5">
    <source>
        <dbReference type="ARBA" id="ARBA00012034"/>
    </source>
</evidence>
<organism evidence="15 16">
    <name type="scientific">Solanum pinnatisectum</name>
    <name type="common">tansyleaf nightshade</name>
    <dbReference type="NCBI Taxonomy" id="50273"/>
    <lineage>
        <taxon>Eukaryota</taxon>
        <taxon>Viridiplantae</taxon>
        <taxon>Streptophyta</taxon>
        <taxon>Embryophyta</taxon>
        <taxon>Tracheophyta</taxon>
        <taxon>Spermatophyta</taxon>
        <taxon>Magnoliopsida</taxon>
        <taxon>eudicotyledons</taxon>
        <taxon>Gunneridae</taxon>
        <taxon>Pentapetalae</taxon>
        <taxon>asterids</taxon>
        <taxon>lamiids</taxon>
        <taxon>Solanales</taxon>
        <taxon>Solanaceae</taxon>
        <taxon>Solanoideae</taxon>
        <taxon>Solaneae</taxon>
        <taxon>Solanum</taxon>
    </lineage>
</organism>
<accession>A0AAV9MG01</accession>
<evidence type="ECO:0000313" key="16">
    <source>
        <dbReference type="Proteomes" id="UP001311915"/>
    </source>
</evidence>
<reference evidence="15 16" key="1">
    <citation type="submission" date="2023-10" db="EMBL/GenBank/DDBJ databases">
        <title>Genome-Wide Identification Analysis in wild type Solanum Pinnatisectum Reveals Some Genes Defensing Phytophthora Infestans.</title>
        <authorList>
            <person name="Sun C."/>
        </authorList>
    </citation>
    <scope>NUCLEOTIDE SEQUENCE [LARGE SCALE GENOMIC DNA]</scope>
    <source>
        <strain evidence="15">LQN</strain>
        <tissue evidence="15">Leaf</tissue>
    </source>
</reference>
<dbReference type="CDD" id="cd03311">
    <property type="entry name" value="CIMS_C_terminal_like"/>
    <property type="match status" value="1"/>
</dbReference>
<keyword evidence="11" id="KW-0486">Methionine biosynthesis</keyword>
<keyword evidence="6" id="KW-0489">Methyltransferase</keyword>
<dbReference type="FunFam" id="3.20.20.210:FF:000003">
    <property type="entry name" value="5-methyltetrahydropteroyltriglutamate--homocysteine methyltransferase"/>
    <property type="match status" value="1"/>
</dbReference>
<dbReference type="EMBL" id="JAWPEI010000001">
    <property type="protein sequence ID" value="KAK4736771.1"/>
    <property type="molecule type" value="Genomic_DNA"/>
</dbReference>
<evidence type="ECO:0000313" key="15">
    <source>
        <dbReference type="EMBL" id="KAK4736771.1"/>
    </source>
</evidence>
<proteinExistence type="inferred from homology"/>
<evidence type="ECO:0000256" key="12">
    <source>
        <dbReference type="ARBA" id="ARBA00048690"/>
    </source>
</evidence>
<dbReference type="Pfam" id="PF08267">
    <property type="entry name" value="Meth_synt_1"/>
    <property type="match status" value="1"/>
</dbReference>
<dbReference type="InterPro" id="IPR002629">
    <property type="entry name" value="Met_Synth_C/arc"/>
</dbReference>
<gene>
    <name evidence="15" type="ORF">R3W88_000468</name>
</gene>
<dbReference type="Proteomes" id="UP001311915">
    <property type="component" value="Unassembled WGS sequence"/>
</dbReference>
<comment type="similarity">
    <text evidence="4">Belongs to the vitamin-B12 independent methionine synthase family.</text>
</comment>
<dbReference type="Pfam" id="PF01717">
    <property type="entry name" value="Meth_synt_2"/>
    <property type="match status" value="1"/>
</dbReference>
<dbReference type="GO" id="GO:0032259">
    <property type="term" value="P:methylation"/>
    <property type="evidence" value="ECO:0007669"/>
    <property type="project" value="UniProtKB-KW"/>
</dbReference>
<evidence type="ECO:0000259" key="14">
    <source>
        <dbReference type="Pfam" id="PF08267"/>
    </source>
</evidence>
<dbReference type="HAMAP" id="MF_00172">
    <property type="entry name" value="Meth_synth"/>
    <property type="match status" value="1"/>
</dbReference>
<comment type="pathway">
    <text evidence="3">Amino-acid biosynthesis; L-methionine biosynthesis via de novo pathway; L-methionine from L-homocysteine (MetE route): step 1/1.</text>
</comment>
<dbReference type="InterPro" id="IPR038071">
    <property type="entry name" value="UROD/MetE-like_sf"/>
</dbReference>
<comment type="caution">
    <text evidence="15">The sequence shown here is derived from an EMBL/GenBank/DDBJ whole genome shotgun (WGS) entry which is preliminary data.</text>
</comment>
<sequence>MLTTAKKLSSIYMRLVLPTPSSSTFSSFGSSISGFTPPRGTQFLRLNFRFRTMASHVVGYPRMGPKRELKFALESFWDGKSNYEDLEKVAADLRSSIWKQMADAGIKYIPSNTFSYYDQVLDTTAMLGAVPPRYGWNGGEIGFDVYFPMARGNASVPAMEMTKWFDTNYHYIVPELGPDVKFSYASHKAVSEYKEAKSLGIDTVPVLVGPVSFLLLSKAAKGVEKSFPLLSLIEKILPIYKEVIAELKAAGASWIQFDEPTLVKDLDSHQLQAFSHAYSELESSLSGLNVLIETYFADVPAEAFKTVASLKCVTALGFDLVRGSKNLDLIKSGFPSEKYLFAGLVDGRNIWANDLASSLSTLQALENVVGKDKLVVSTSCSLLHTAVDLVNETKLDEEIKSWLAFAAQKLVEVNALAKALAGQKDEAFFSANAAARTSRKSSPRVTNGAVQKAAAALKGSDHRRATTVSARLEAQQKKLSLPALPTTTIGSFPQTLELRKVRREYKANKISEEDYVKYITEEISKVVKLQEDLDIDVLVHGEPERNDMVEYFGEQLSGFAFTANGWVQSYGSRCVKPPIIYGDVSRPKPMTVFWSSRAQSMSKRPMKGMLTGPVTILNWSFVRDDQPRFETCYQIALAIKDEVEDLEKAGINVIQIDEAALREGLPLRKSEEAFYLNWAVHSFRITNCGVQDTTQIHTHMCYSNFNDIIHSIIDMDADVITIENSRSDEKLLSVFREGVKYGAGIGPGVYDIHSPRIPSTEEIADRISKMLAVLDTNILWVNPDCGLKTRKYTEVKPALSNMVAAAKLLRDQLASTK</sequence>
<evidence type="ECO:0000256" key="8">
    <source>
        <dbReference type="ARBA" id="ARBA00022679"/>
    </source>
</evidence>
<evidence type="ECO:0000256" key="10">
    <source>
        <dbReference type="ARBA" id="ARBA00022833"/>
    </source>
</evidence>
<dbReference type="GO" id="GO:0009086">
    <property type="term" value="P:methionine biosynthetic process"/>
    <property type="evidence" value="ECO:0007669"/>
    <property type="project" value="UniProtKB-KW"/>
</dbReference>
<dbReference type="EC" id="2.1.1.14" evidence="5"/>
<evidence type="ECO:0000256" key="11">
    <source>
        <dbReference type="ARBA" id="ARBA00023167"/>
    </source>
</evidence>
<dbReference type="InterPro" id="IPR006276">
    <property type="entry name" value="Cobalamin-indep_Met_synthase"/>
</dbReference>
<comment type="function">
    <text evidence="2">Catalyzes the transfer of a methyl group from 5-methyltetrahydrofolate to homocysteine resulting in methionine formation.</text>
</comment>
<evidence type="ECO:0000256" key="7">
    <source>
        <dbReference type="ARBA" id="ARBA00022605"/>
    </source>
</evidence>
<dbReference type="InterPro" id="IPR013215">
    <property type="entry name" value="Cbl-indep_Met_Synth_N"/>
</dbReference>
<evidence type="ECO:0000256" key="2">
    <source>
        <dbReference type="ARBA" id="ARBA00002777"/>
    </source>
</evidence>
<dbReference type="GO" id="GO:0003871">
    <property type="term" value="F:5-methyltetrahydropteroyltriglutamate-homocysteine S-methyltransferase activity"/>
    <property type="evidence" value="ECO:0007669"/>
    <property type="project" value="UniProtKB-EC"/>
</dbReference>
<evidence type="ECO:0000256" key="4">
    <source>
        <dbReference type="ARBA" id="ARBA00009553"/>
    </source>
</evidence>
<dbReference type="CDD" id="cd03312">
    <property type="entry name" value="CIMS_N_terminal_like"/>
    <property type="match status" value="1"/>
</dbReference>
<dbReference type="GO" id="GO:0008270">
    <property type="term" value="F:zinc ion binding"/>
    <property type="evidence" value="ECO:0007669"/>
    <property type="project" value="InterPro"/>
</dbReference>
<evidence type="ECO:0000256" key="9">
    <source>
        <dbReference type="ARBA" id="ARBA00022723"/>
    </source>
</evidence>
<keyword evidence="9" id="KW-0479">Metal-binding</keyword>
<evidence type="ECO:0000256" key="6">
    <source>
        <dbReference type="ARBA" id="ARBA00022603"/>
    </source>
</evidence>